<gene>
    <name evidence="2" type="ORF">BB347_02080</name>
    <name evidence="3" type="ORF">SAMN05421809_0635</name>
</gene>
<feature type="region of interest" description="Disordered" evidence="1">
    <location>
        <begin position="1"/>
        <end position="37"/>
    </location>
</feature>
<dbReference type="EMBL" id="FTNP01000001">
    <property type="protein sequence ID" value="SIR20493.1"/>
    <property type="molecule type" value="Genomic_DNA"/>
</dbReference>
<accession>A0A1N6Z0X2</accession>
<dbReference type="Proteomes" id="UP000187321">
    <property type="component" value="Chromosome"/>
</dbReference>
<proteinExistence type="predicted"/>
<keyword evidence="4" id="KW-1185">Reference proteome</keyword>
<dbReference type="AlphaFoldDB" id="A0A1N6Z0X2"/>
<reference evidence="2 5" key="1">
    <citation type="submission" date="2017-01" db="EMBL/GenBank/DDBJ databases">
        <title>Complete genome sequence of Haloterrigena daqingensis type strain (JX313T).</title>
        <authorList>
            <person name="Shuang W."/>
        </authorList>
    </citation>
    <scope>NUCLEOTIDE SEQUENCE [LARGE SCALE GENOMIC DNA]</scope>
    <source>
        <strain evidence="2 5">JX313</strain>
    </source>
</reference>
<dbReference type="Proteomes" id="UP000185687">
    <property type="component" value="Unassembled WGS sequence"/>
</dbReference>
<evidence type="ECO:0000313" key="5">
    <source>
        <dbReference type="Proteomes" id="UP000187321"/>
    </source>
</evidence>
<name>A0A1N6Z0X2_9EURY</name>
<evidence type="ECO:0000313" key="3">
    <source>
        <dbReference type="EMBL" id="SIR20493.1"/>
    </source>
</evidence>
<dbReference type="EMBL" id="CP019327">
    <property type="protein sequence ID" value="APX95497.1"/>
    <property type="molecule type" value="Genomic_DNA"/>
</dbReference>
<organism evidence="3 4">
    <name type="scientific">Natronorubrum daqingense</name>
    <dbReference type="NCBI Taxonomy" id="588898"/>
    <lineage>
        <taxon>Archaea</taxon>
        <taxon>Methanobacteriati</taxon>
        <taxon>Methanobacteriota</taxon>
        <taxon>Stenosarchaea group</taxon>
        <taxon>Halobacteria</taxon>
        <taxon>Halobacteriales</taxon>
        <taxon>Natrialbaceae</taxon>
        <taxon>Natronorubrum</taxon>
    </lineage>
</organism>
<sequence length="72" mass="7909">MVPEAASYGATIRNNGESGEGEIKLTYPESDDESLEQPGEKVEYIASDDELTVMFDVTIATDVYYEITAKPN</sequence>
<evidence type="ECO:0000313" key="4">
    <source>
        <dbReference type="Proteomes" id="UP000185687"/>
    </source>
</evidence>
<reference evidence="3 4" key="2">
    <citation type="submission" date="2017-01" db="EMBL/GenBank/DDBJ databases">
        <authorList>
            <person name="Mah S.A."/>
            <person name="Swanson W.J."/>
            <person name="Moy G.W."/>
            <person name="Vacquier V.D."/>
        </authorList>
    </citation>
    <scope>NUCLEOTIDE SEQUENCE [LARGE SCALE GENOMIC DNA]</scope>
    <source>
        <strain evidence="3 4">CGMCC 1.8909</strain>
    </source>
</reference>
<evidence type="ECO:0008006" key="6">
    <source>
        <dbReference type="Google" id="ProtNLM"/>
    </source>
</evidence>
<evidence type="ECO:0000313" key="2">
    <source>
        <dbReference type="EMBL" id="APX95497.1"/>
    </source>
</evidence>
<dbReference type="KEGG" id="hda:BB347_02080"/>
<evidence type="ECO:0000256" key="1">
    <source>
        <dbReference type="SAM" id="MobiDB-lite"/>
    </source>
</evidence>
<protein>
    <recommendedName>
        <fullName evidence="6">CARDB domain-containing protein</fullName>
    </recommendedName>
</protein>